<protein>
    <submittedName>
        <fullName evidence="1">Uncharacterized protein</fullName>
    </submittedName>
</protein>
<comment type="caution">
    <text evidence="1">The sequence shown here is derived from an EMBL/GenBank/DDBJ whole genome shotgun (WGS) entry which is preliminary data.</text>
</comment>
<evidence type="ECO:0000313" key="1">
    <source>
        <dbReference type="EMBL" id="KAL3273530.1"/>
    </source>
</evidence>
<dbReference type="Proteomes" id="UP001516400">
    <property type="component" value="Unassembled WGS sequence"/>
</dbReference>
<accession>A0ABD2N556</accession>
<gene>
    <name evidence="1" type="ORF">HHI36_014969</name>
</gene>
<name>A0ABD2N556_9CUCU</name>
<sequence>MALEGWHDSTWKNNISINLVITGIPKQSKEDVKVIVEQVMRTLERSYKEEDTRDEYRIGREERAPIMLKLNSKELKNRMMQAVKRTR</sequence>
<reference evidence="1 2" key="1">
    <citation type="journal article" date="2021" name="BMC Biol.">
        <title>Horizontally acquired antibacterial genes associated with adaptive radiation of ladybird beetles.</title>
        <authorList>
            <person name="Li H.S."/>
            <person name="Tang X.F."/>
            <person name="Huang Y.H."/>
            <person name="Xu Z.Y."/>
            <person name="Chen M.L."/>
            <person name="Du X.Y."/>
            <person name="Qiu B.Y."/>
            <person name="Chen P.T."/>
            <person name="Zhang W."/>
            <person name="Slipinski A."/>
            <person name="Escalona H.E."/>
            <person name="Waterhouse R.M."/>
            <person name="Zwick A."/>
            <person name="Pang H."/>
        </authorList>
    </citation>
    <scope>NUCLEOTIDE SEQUENCE [LARGE SCALE GENOMIC DNA]</scope>
    <source>
        <strain evidence="1">SYSU2018</strain>
    </source>
</reference>
<keyword evidence="2" id="KW-1185">Reference proteome</keyword>
<proteinExistence type="predicted"/>
<dbReference type="AlphaFoldDB" id="A0ABD2N556"/>
<evidence type="ECO:0000313" key="2">
    <source>
        <dbReference type="Proteomes" id="UP001516400"/>
    </source>
</evidence>
<dbReference type="EMBL" id="JABFTP020000062">
    <property type="protein sequence ID" value="KAL3273530.1"/>
    <property type="molecule type" value="Genomic_DNA"/>
</dbReference>
<organism evidence="1 2">
    <name type="scientific">Cryptolaemus montrouzieri</name>
    <dbReference type="NCBI Taxonomy" id="559131"/>
    <lineage>
        <taxon>Eukaryota</taxon>
        <taxon>Metazoa</taxon>
        <taxon>Ecdysozoa</taxon>
        <taxon>Arthropoda</taxon>
        <taxon>Hexapoda</taxon>
        <taxon>Insecta</taxon>
        <taxon>Pterygota</taxon>
        <taxon>Neoptera</taxon>
        <taxon>Endopterygota</taxon>
        <taxon>Coleoptera</taxon>
        <taxon>Polyphaga</taxon>
        <taxon>Cucujiformia</taxon>
        <taxon>Coccinelloidea</taxon>
        <taxon>Coccinellidae</taxon>
        <taxon>Scymninae</taxon>
        <taxon>Scymnini</taxon>
        <taxon>Cryptolaemus</taxon>
    </lineage>
</organism>